<evidence type="ECO:0000256" key="8">
    <source>
        <dbReference type="ARBA" id="ARBA00023163"/>
    </source>
</evidence>
<protein>
    <submittedName>
        <fullName evidence="15">(pine wood nematode) hypothetical protein</fullName>
    </submittedName>
</protein>
<evidence type="ECO:0000259" key="14">
    <source>
        <dbReference type="PROSITE" id="PS51843"/>
    </source>
</evidence>
<evidence type="ECO:0000256" key="3">
    <source>
        <dbReference type="ARBA" id="ARBA00022723"/>
    </source>
</evidence>
<evidence type="ECO:0000313" key="15">
    <source>
        <dbReference type="EMBL" id="CAD5233245.1"/>
    </source>
</evidence>
<evidence type="ECO:0000313" key="18">
    <source>
        <dbReference type="WBParaSite" id="BXY_0861500.1"/>
    </source>
</evidence>
<feature type="region of interest" description="Disordered" evidence="12">
    <location>
        <begin position="94"/>
        <end position="149"/>
    </location>
</feature>
<evidence type="ECO:0000313" key="16">
    <source>
        <dbReference type="Proteomes" id="UP000095284"/>
    </source>
</evidence>
<dbReference type="EMBL" id="CAJFDI010000006">
    <property type="protein sequence ID" value="CAD5233245.1"/>
    <property type="molecule type" value="Genomic_DNA"/>
</dbReference>
<dbReference type="InterPro" id="IPR050274">
    <property type="entry name" value="Nuclear_hormone_rcpt_NR2"/>
</dbReference>
<keyword evidence="8 11" id="KW-0804">Transcription</keyword>
<dbReference type="Pfam" id="PF00104">
    <property type="entry name" value="Hormone_recep"/>
    <property type="match status" value="1"/>
</dbReference>
<reference evidence="15" key="2">
    <citation type="submission" date="2020-09" db="EMBL/GenBank/DDBJ databases">
        <authorList>
            <person name="Kikuchi T."/>
        </authorList>
    </citation>
    <scope>NUCLEOTIDE SEQUENCE</scope>
    <source>
        <strain evidence="15">Ka4C1</strain>
    </source>
</reference>
<dbReference type="GO" id="GO:0000978">
    <property type="term" value="F:RNA polymerase II cis-regulatory region sequence-specific DNA binding"/>
    <property type="evidence" value="ECO:0007669"/>
    <property type="project" value="InterPro"/>
</dbReference>
<dbReference type="PROSITE" id="PS51843">
    <property type="entry name" value="NR_LBD"/>
    <property type="match status" value="1"/>
</dbReference>
<evidence type="ECO:0000259" key="13">
    <source>
        <dbReference type="PROSITE" id="PS51030"/>
    </source>
</evidence>
<dbReference type="OrthoDB" id="5771769at2759"/>
<evidence type="ECO:0000256" key="7">
    <source>
        <dbReference type="ARBA" id="ARBA00023125"/>
    </source>
</evidence>
<evidence type="ECO:0000313" key="17">
    <source>
        <dbReference type="Proteomes" id="UP000659654"/>
    </source>
</evidence>
<keyword evidence="3 11" id="KW-0479">Metal-binding</keyword>
<name>A0A1I7S6H7_BURXY</name>
<comment type="similarity">
    <text evidence="2 11">Belongs to the nuclear hormone receptor family.</text>
</comment>
<evidence type="ECO:0000256" key="1">
    <source>
        <dbReference type="ARBA" id="ARBA00004123"/>
    </source>
</evidence>
<keyword evidence="4 11" id="KW-0863">Zinc-finger</keyword>
<dbReference type="InterPro" id="IPR000536">
    <property type="entry name" value="Nucl_hrmn_rcpt_lig-bd"/>
</dbReference>
<accession>A0A1I7S6H7</accession>
<evidence type="ECO:0000256" key="12">
    <source>
        <dbReference type="SAM" id="MobiDB-lite"/>
    </source>
</evidence>
<dbReference type="Gene3D" id="1.10.565.10">
    <property type="entry name" value="Retinoid X Receptor"/>
    <property type="match status" value="1"/>
</dbReference>
<keyword evidence="5 11" id="KW-0862">Zinc</keyword>
<dbReference type="eggNOG" id="KOG4215">
    <property type="taxonomic scope" value="Eukaryota"/>
</dbReference>
<dbReference type="AlphaFoldDB" id="A0A1I7S6H7"/>
<keyword evidence="17" id="KW-1185">Reference proteome</keyword>
<dbReference type="InterPro" id="IPR001723">
    <property type="entry name" value="Nuclear_hrmn_rcpt"/>
</dbReference>
<dbReference type="Gene3D" id="3.30.50.10">
    <property type="entry name" value="Erythroid Transcription Factor GATA-1, subunit A"/>
    <property type="match status" value="1"/>
</dbReference>
<dbReference type="GO" id="GO:0008270">
    <property type="term" value="F:zinc ion binding"/>
    <property type="evidence" value="ECO:0007669"/>
    <property type="project" value="UniProtKB-KW"/>
</dbReference>
<dbReference type="InterPro" id="IPR013088">
    <property type="entry name" value="Znf_NHR/GATA"/>
</dbReference>
<dbReference type="SUPFAM" id="SSF48508">
    <property type="entry name" value="Nuclear receptor ligand-binding domain"/>
    <property type="match status" value="1"/>
</dbReference>
<dbReference type="GO" id="GO:0005634">
    <property type="term" value="C:nucleus"/>
    <property type="evidence" value="ECO:0007669"/>
    <property type="project" value="UniProtKB-SubCell"/>
</dbReference>
<organism evidence="16 18">
    <name type="scientific">Bursaphelenchus xylophilus</name>
    <name type="common">Pinewood nematode worm</name>
    <name type="synonym">Aphelenchoides xylophilus</name>
    <dbReference type="NCBI Taxonomy" id="6326"/>
    <lineage>
        <taxon>Eukaryota</taxon>
        <taxon>Metazoa</taxon>
        <taxon>Ecdysozoa</taxon>
        <taxon>Nematoda</taxon>
        <taxon>Chromadorea</taxon>
        <taxon>Rhabditida</taxon>
        <taxon>Tylenchina</taxon>
        <taxon>Tylenchomorpha</taxon>
        <taxon>Aphelenchoidea</taxon>
        <taxon>Aphelenchoididae</taxon>
        <taxon>Bursaphelenchus</taxon>
    </lineage>
</organism>
<dbReference type="PROSITE" id="PS51030">
    <property type="entry name" value="NUCLEAR_REC_DBD_2"/>
    <property type="match status" value="1"/>
</dbReference>
<evidence type="ECO:0000256" key="10">
    <source>
        <dbReference type="ARBA" id="ARBA00023242"/>
    </source>
</evidence>
<sequence>MFQTQASPAEPKSESPFSCVDLCVVCGDKAIGKHYGATSCNGCKGFFRRSVWQNLQYTCRFNKQCKVDKDHRNACRYCRFQKCLADGMKPEAIQNERDRIGSTKRSRKRTLPSLESGSPELFHGTVGSPLDERNSDTDDASTSSASLSQGKQLDENWRNLMENLQSIEQKVSVNHKEKLGNFNVRQLGIQAIIDWSNMLQPLADLPFNDRVQILKASTNAFALLTVLQRSQNSNHLILPDNSALSLSALYSNEVSSIINRIMDELLAPLRRMSVEQIEFSVLKSLVLLQSDLSGLSVMSRDRVREARDQISRAVFTYLSTKLSPIDASLRLTNLLLTIPSIFNIANAVNENSQLAALFGLSAAVANLPEGELFKKDGNPSELFSNEVLLAAQILATQRQTQSFGAVSAASSLITTTAASGLNIGDLPIFSAPQTQLQFSDINSMKNFLN</sequence>
<dbReference type="CDD" id="cd06960">
    <property type="entry name" value="NR_DBD_HNF4A"/>
    <property type="match status" value="1"/>
</dbReference>
<dbReference type="Pfam" id="PF00105">
    <property type="entry name" value="zf-C4"/>
    <property type="match status" value="1"/>
</dbReference>
<dbReference type="GO" id="GO:0003700">
    <property type="term" value="F:DNA-binding transcription factor activity"/>
    <property type="evidence" value="ECO:0007669"/>
    <property type="project" value="InterPro"/>
</dbReference>
<dbReference type="WBParaSite" id="BXY_0861500.1">
    <property type="protein sequence ID" value="BXY_0861500.1"/>
    <property type="gene ID" value="BXY_0861500"/>
</dbReference>
<feature type="domain" description="Nuclear receptor" evidence="13">
    <location>
        <begin position="20"/>
        <end position="95"/>
    </location>
</feature>
<dbReference type="Proteomes" id="UP000659654">
    <property type="component" value="Unassembled WGS sequence"/>
</dbReference>
<dbReference type="PANTHER" id="PTHR24083">
    <property type="entry name" value="NUCLEAR HORMONE RECEPTOR"/>
    <property type="match status" value="1"/>
</dbReference>
<dbReference type="InterPro" id="IPR035500">
    <property type="entry name" value="NHR-like_dom_sf"/>
</dbReference>
<dbReference type="SMR" id="A0A1I7S6H7"/>
<reference evidence="18" key="1">
    <citation type="submission" date="2016-11" db="UniProtKB">
        <authorList>
            <consortium name="WormBaseParasite"/>
        </authorList>
    </citation>
    <scope>IDENTIFICATION</scope>
</reference>
<dbReference type="PRINTS" id="PR00047">
    <property type="entry name" value="STROIDFINGER"/>
</dbReference>
<feature type="domain" description="NR LBD" evidence="14">
    <location>
        <begin position="152"/>
        <end position="374"/>
    </location>
</feature>
<proteinExistence type="inferred from homology"/>
<evidence type="ECO:0000256" key="9">
    <source>
        <dbReference type="ARBA" id="ARBA00023170"/>
    </source>
</evidence>
<keyword evidence="10 11" id="KW-0539">Nucleus</keyword>
<evidence type="ECO:0000256" key="2">
    <source>
        <dbReference type="ARBA" id="ARBA00005993"/>
    </source>
</evidence>
<dbReference type="Proteomes" id="UP000095284">
    <property type="component" value="Unplaced"/>
</dbReference>
<dbReference type="PRINTS" id="PR00398">
    <property type="entry name" value="STRDHORMONER"/>
</dbReference>
<evidence type="ECO:0000256" key="11">
    <source>
        <dbReference type="RuleBase" id="RU004334"/>
    </source>
</evidence>
<evidence type="ECO:0000256" key="6">
    <source>
        <dbReference type="ARBA" id="ARBA00023015"/>
    </source>
</evidence>
<gene>
    <name evidence="15" type="ORF">BXYJ_LOCUS13336</name>
</gene>
<evidence type="ECO:0000256" key="4">
    <source>
        <dbReference type="ARBA" id="ARBA00022771"/>
    </source>
</evidence>
<dbReference type="EMBL" id="CAJFCV020000006">
    <property type="protein sequence ID" value="CAG9127984.1"/>
    <property type="molecule type" value="Genomic_DNA"/>
</dbReference>
<keyword evidence="7 11" id="KW-0238">DNA-binding</keyword>
<dbReference type="InterPro" id="IPR049636">
    <property type="entry name" value="HNF4-like_DBD"/>
</dbReference>
<dbReference type="Proteomes" id="UP000582659">
    <property type="component" value="Unassembled WGS sequence"/>
</dbReference>
<dbReference type="PROSITE" id="PS00031">
    <property type="entry name" value="NUCLEAR_REC_DBD_1"/>
    <property type="match status" value="1"/>
</dbReference>
<dbReference type="SMART" id="SM00430">
    <property type="entry name" value="HOLI"/>
    <property type="match status" value="1"/>
</dbReference>
<comment type="subcellular location">
    <subcellularLocation>
        <location evidence="1 11">Nucleus</location>
    </subcellularLocation>
</comment>
<dbReference type="SMART" id="SM00399">
    <property type="entry name" value="ZnF_C4"/>
    <property type="match status" value="1"/>
</dbReference>
<keyword evidence="6 11" id="KW-0805">Transcription regulation</keyword>
<keyword evidence="9 11" id="KW-0675">Receptor</keyword>
<evidence type="ECO:0000256" key="5">
    <source>
        <dbReference type="ARBA" id="ARBA00022833"/>
    </source>
</evidence>
<dbReference type="SUPFAM" id="SSF57716">
    <property type="entry name" value="Glucocorticoid receptor-like (DNA-binding domain)"/>
    <property type="match status" value="1"/>
</dbReference>
<dbReference type="InterPro" id="IPR001628">
    <property type="entry name" value="Znf_hrmn_rcpt"/>
</dbReference>
<dbReference type="FunFam" id="3.30.50.10:FF:000030">
    <property type="entry name" value="Nuclear Hormone Receptor family"/>
    <property type="match status" value="1"/>
</dbReference>